<dbReference type="Proteomes" id="UP000535491">
    <property type="component" value="Unassembled WGS sequence"/>
</dbReference>
<sequence>MKKLMKNRLTPIEGFLRGLKPACLSKMTDELSVYPYQPMSDGWYMFFRSHQQKKAFCDRLYQIKTAEDLHRLKGEALGYPPKAIEYYCYKNSPQTRVSLHYFNGIDCVSHVEDIEENVFWLWNTYKYDQLLLVKIIQHEEPQYLPPVPYKDMEQLQKVSRLAESLLSTKVISS</sequence>
<organism evidence="1 2">
    <name type="scientific">Paenactinomyces guangxiensis</name>
    <dbReference type="NCBI Taxonomy" id="1490290"/>
    <lineage>
        <taxon>Bacteria</taxon>
        <taxon>Bacillati</taxon>
        <taxon>Bacillota</taxon>
        <taxon>Bacilli</taxon>
        <taxon>Bacillales</taxon>
        <taxon>Thermoactinomycetaceae</taxon>
        <taxon>Paenactinomyces</taxon>
    </lineage>
</organism>
<evidence type="ECO:0000313" key="2">
    <source>
        <dbReference type="Proteomes" id="UP000535491"/>
    </source>
</evidence>
<reference evidence="1 2" key="1">
    <citation type="submission" date="2020-07" db="EMBL/GenBank/DDBJ databases">
        <authorList>
            <person name="Feng H."/>
        </authorList>
    </citation>
    <scope>NUCLEOTIDE SEQUENCE [LARGE SCALE GENOMIC DNA]</scope>
    <source>
        <strain evidence="2">s-10</strain>
    </source>
</reference>
<evidence type="ECO:0000313" key="1">
    <source>
        <dbReference type="EMBL" id="MBA4494135.1"/>
    </source>
</evidence>
<name>A0A7W2A7Z9_9BACL</name>
<dbReference type="AlphaFoldDB" id="A0A7W2A7Z9"/>
<accession>A0A7W2A7Z9</accession>
<comment type="caution">
    <text evidence="1">The sequence shown here is derived from an EMBL/GenBank/DDBJ whole genome shotgun (WGS) entry which is preliminary data.</text>
</comment>
<protein>
    <submittedName>
        <fullName evidence="1">Uncharacterized protein</fullName>
    </submittedName>
</protein>
<keyword evidence="2" id="KW-1185">Reference proteome</keyword>
<dbReference type="RefSeq" id="WP_181751372.1">
    <property type="nucleotide sequence ID" value="NZ_JACEIQ010000005.1"/>
</dbReference>
<proteinExistence type="predicted"/>
<dbReference type="EMBL" id="JACEIQ010000005">
    <property type="protein sequence ID" value="MBA4494135.1"/>
    <property type="molecule type" value="Genomic_DNA"/>
</dbReference>
<gene>
    <name evidence="1" type="ORF">H1191_07435</name>
</gene>